<evidence type="ECO:0000313" key="1">
    <source>
        <dbReference type="EMBL" id="SES99228.1"/>
    </source>
</evidence>
<proteinExistence type="predicted"/>
<gene>
    <name evidence="1" type="ORF">SAMN05216412_102437</name>
</gene>
<sequence length="69" mass="7790">MLSQLLLAKRLYIEAGTYTERKDAVSCGIAISMLQDACELYIWALIKEHSLPWKENAGFTANITTIQNE</sequence>
<evidence type="ECO:0008006" key="3">
    <source>
        <dbReference type="Google" id="ProtNLM"/>
    </source>
</evidence>
<accession>A0A1I0AXV6</accession>
<protein>
    <recommendedName>
        <fullName evidence="3">HEPN domain-containing protein</fullName>
    </recommendedName>
</protein>
<name>A0A1I0AXV6_9PROT</name>
<reference evidence="1 2" key="1">
    <citation type="submission" date="2016-10" db="EMBL/GenBank/DDBJ databases">
        <authorList>
            <person name="de Groot N.N."/>
        </authorList>
    </citation>
    <scope>NUCLEOTIDE SEQUENCE [LARGE SCALE GENOMIC DNA]</scope>
    <source>
        <strain evidence="1 2">Nl7</strain>
    </source>
</reference>
<organism evidence="1 2">
    <name type="scientific">Nitrosospira multiformis</name>
    <dbReference type="NCBI Taxonomy" id="1231"/>
    <lineage>
        <taxon>Bacteria</taxon>
        <taxon>Pseudomonadati</taxon>
        <taxon>Pseudomonadota</taxon>
        <taxon>Betaproteobacteria</taxon>
        <taxon>Nitrosomonadales</taxon>
        <taxon>Nitrosomonadaceae</taxon>
        <taxon>Nitrosospira</taxon>
    </lineage>
</organism>
<dbReference type="Proteomes" id="UP000183339">
    <property type="component" value="Unassembled WGS sequence"/>
</dbReference>
<evidence type="ECO:0000313" key="2">
    <source>
        <dbReference type="Proteomes" id="UP000183339"/>
    </source>
</evidence>
<dbReference type="AlphaFoldDB" id="A0A1I0AXV6"/>
<dbReference type="EMBL" id="FOHI01000002">
    <property type="protein sequence ID" value="SES99228.1"/>
    <property type="molecule type" value="Genomic_DNA"/>
</dbReference>